<evidence type="ECO:0000256" key="5">
    <source>
        <dbReference type="ARBA" id="ARBA00053259"/>
    </source>
</evidence>
<dbReference type="InterPro" id="IPR010987">
    <property type="entry name" value="Glutathione-S-Trfase_C-like"/>
</dbReference>
<evidence type="ECO:0000256" key="4">
    <source>
        <dbReference type="ARBA" id="ARBA00047960"/>
    </source>
</evidence>
<comment type="catalytic activity">
    <reaction evidence="4">
        <text>RX + glutathione = an S-substituted glutathione + a halide anion + H(+)</text>
        <dbReference type="Rhea" id="RHEA:16437"/>
        <dbReference type="ChEBI" id="CHEBI:15378"/>
        <dbReference type="ChEBI" id="CHEBI:16042"/>
        <dbReference type="ChEBI" id="CHEBI:17792"/>
        <dbReference type="ChEBI" id="CHEBI:57925"/>
        <dbReference type="ChEBI" id="CHEBI:90779"/>
        <dbReference type="EC" id="2.5.1.18"/>
    </reaction>
</comment>
<dbReference type="Pfam" id="PF00043">
    <property type="entry name" value="GST_C"/>
    <property type="match status" value="1"/>
</dbReference>
<dbReference type="EMBL" id="JAEPRA010000002">
    <property type="protein sequence ID" value="KAG2188359.1"/>
    <property type="molecule type" value="Genomic_DNA"/>
</dbReference>
<evidence type="ECO:0000313" key="9">
    <source>
        <dbReference type="Proteomes" id="UP000612746"/>
    </source>
</evidence>
<sequence length="214" mass="23625">MAIKVLGIAQSTCTLRVVAVAKALNIPLEIEAVDLAKGAHKSPEYTAKYQPFGRIPVLVEDDFVLYESRAICRYLANKYQTKETVQLIPTDLKQAALVEQYISVETSEYGAAVGKYVFEVVFKPMKGGVTDPEIVAKAREEVIAALSVYEKFLEGKSYLVGESFTLADICHLPYGHYACNAGLADVFDSPERPNVARWWKTITNEAAWKAAIGQ</sequence>
<dbReference type="FunFam" id="3.40.30.10:FF:000039">
    <property type="entry name" value="Glutathione S-transferase domain"/>
    <property type="match status" value="1"/>
</dbReference>
<dbReference type="InterPro" id="IPR004046">
    <property type="entry name" value="GST_C"/>
</dbReference>
<proteinExistence type="inferred from homology"/>
<dbReference type="OrthoDB" id="249703at2759"/>
<dbReference type="FunFam" id="1.20.1050.10:FF:000004">
    <property type="entry name" value="Glutathione S-transferase F2"/>
    <property type="match status" value="1"/>
</dbReference>
<dbReference type="GO" id="GO:0006749">
    <property type="term" value="P:glutathione metabolic process"/>
    <property type="evidence" value="ECO:0007669"/>
    <property type="project" value="TreeGrafter"/>
</dbReference>
<evidence type="ECO:0000256" key="2">
    <source>
        <dbReference type="ARBA" id="ARBA00012452"/>
    </source>
</evidence>
<dbReference type="PANTHER" id="PTHR43900">
    <property type="entry name" value="GLUTATHIONE S-TRANSFERASE RHO"/>
    <property type="match status" value="1"/>
</dbReference>
<evidence type="ECO:0000313" key="8">
    <source>
        <dbReference type="EMBL" id="KAG2188359.1"/>
    </source>
</evidence>
<dbReference type="EC" id="2.5.1.18" evidence="2"/>
<dbReference type="PANTHER" id="PTHR43900:SF3">
    <property type="entry name" value="GLUTATHIONE S-TRANSFERASE RHO"/>
    <property type="match status" value="1"/>
</dbReference>
<evidence type="ECO:0000256" key="1">
    <source>
        <dbReference type="ARBA" id="ARBA00010128"/>
    </source>
</evidence>
<dbReference type="InterPro" id="IPR036249">
    <property type="entry name" value="Thioredoxin-like_sf"/>
</dbReference>
<name>A0A8H7QAP5_9FUNG</name>
<evidence type="ECO:0000259" key="7">
    <source>
        <dbReference type="PROSITE" id="PS50405"/>
    </source>
</evidence>
<comment type="function">
    <text evidence="5">May be involved in the conjugation of reduced glutathione to a wide number of exogenous and endogenous hydrophobic electrophiles and have a detoxification role against certain herbicides.</text>
</comment>
<comment type="caution">
    <text evidence="8">The sequence shown here is derived from an EMBL/GenBank/DDBJ whole genome shotgun (WGS) entry which is preliminary data.</text>
</comment>
<evidence type="ECO:0000259" key="6">
    <source>
        <dbReference type="PROSITE" id="PS50404"/>
    </source>
</evidence>
<evidence type="ECO:0000256" key="3">
    <source>
        <dbReference type="ARBA" id="ARBA00022679"/>
    </source>
</evidence>
<dbReference type="GO" id="GO:0009636">
    <property type="term" value="P:response to toxic substance"/>
    <property type="evidence" value="ECO:0007669"/>
    <property type="project" value="UniProtKB-ARBA"/>
</dbReference>
<feature type="domain" description="GST C-terminal" evidence="7">
    <location>
        <begin position="91"/>
        <end position="214"/>
    </location>
</feature>
<dbReference type="Gene3D" id="1.20.1050.10">
    <property type="match status" value="1"/>
</dbReference>
<accession>A0A8H7QAP5</accession>
<reference evidence="8" key="1">
    <citation type="submission" date="2020-12" db="EMBL/GenBank/DDBJ databases">
        <title>Metabolic potential, ecology and presence of endohyphal bacteria is reflected in genomic diversity of Mucoromycotina.</title>
        <authorList>
            <person name="Muszewska A."/>
            <person name="Okrasinska A."/>
            <person name="Steczkiewicz K."/>
            <person name="Drgas O."/>
            <person name="Orlowska M."/>
            <person name="Perlinska-Lenart U."/>
            <person name="Aleksandrzak-Piekarczyk T."/>
            <person name="Szatraj K."/>
            <person name="Zielenkiewicz U."/>
            <person name="Pilsyk S."/>
            <person name="Malc E."/>
            <person name="Mieczkowski P."/>
            <person name="Kruszewska J.S."/>
            <person name="Biernat P."/>
            <person name="Pawlowska J."/>
        </authorList>
    </citation>
    <scope>NUCLEOTIDE SEQUENCE</scope>
    <source>
        <strain evidence="8">WA0000051536</strain>
    </source>
</reference>
<comment type="similarity">
    <text evidence="1">Belongs to the GST superfamily. Phi family.</text>
</comment>
<feature type="domain" description="GST N-terminal" evidence="6">
    <location>
        <begin position="1"/>
        <end position="83"/>
    </location>
</feature>
<dbReference type="SUPFAM" id="SSF47616">
    <property type="entry name" value="GST C-terminal domain-like"/>
    <property type="match status" value="1"/>
</dbReference>
<organism evidence="8 9">
    <name type="scientific">Umbelopsis vinacea</name>
    <dbReference type="NCBI Taxonomy" id="44442"/>
    <lineage>
        <taxon>Eukaryota</taxon>
        <taxon>Fungi</taxon>
        <taxon>Fungi incertae sedis</taxon>
        <taxon>Mucoromycota</taxon>
        <taxon>Mucoromycotina</taxon>
        <taxon>Umbelopsidomycetes</taxon>
        <taxon>Umbelopsidales</taxon>
        <taxon>Umbelopsidaceae</taxon>
        <taxon>Umbelopsis</taxon>
    </lineage>
</organism>
<keyword evidence="9" id="KW-1185">Reference proteome</keyword>
<dbReference type="Gene3D" id="3.40.30.10">
    <property type="entry name" value="Glutaredoxin"/>
    <property type="match status" value="1"/>
</dbReference>
<protein>
    <recommendedName>
        <fullName evidence="2">glutathione transferase</fullName>
        <ecNumber evidence="2">2.5.1.18</ecNumber>
    </recommendedName>
</protein>
<dbReference type="AlphaFoldDB" id="A0A8H7QAP5"/>
<dbReference type="PROSITE" id="PS50405">
    <property type="entry name" value="GST_CTER"/>
    <property type="match status" value="1"/>
</dbReference>
<dbReference type="InterPro" id="IPR004045">
    <property type="entry name" value="Glutathione_S-Trfase_N"/>
</dbReference>
<dbReference type="SFLD" id="SFLDG00358">
    <property type="entry name" value="Main_(cytGST)"/>
    <property type="match status" value="1"/>
</dbReference>
<dbReference type="GO" id="GO:0005737">
    <property type="term" value="C:cytoplasm"/>
    <property type="evidence" value="ECO:0007669"/>
    <property type="project" value="TreeGrafter"/>
</dbReference>
<dbReference type="SFLD" id="SFLDS00019">
    <property type="entry name" value="Glutathione_Transferase_(cytos"/>
    <property type="match status" value="1"/>
</dbReference>
<dbReference type="Proteomes" id="UP000612746">
    <property type="component" value="Unassembled WGS sequence"/>
</dbReference>
<gene>
    <name evidence="8" type="ORF">INT44_001112</name>
</gene>
<dbReference type="InterPro" id="IPR036282">
    <property type="entry name" value="Glutathione-S-Trfase_C_sf"/>
</dbReference>
<dbReference type="GO" id="GO:0004364">
    <property type="term" value="F:glutathione transferase activity"/>
    <property type="evidence" value="ECO:0007669"/>
    <property type="project" value="UniProtKB-EC"/>
</dbReference>
<dbReference type="PROSITE" id="PS50404">
    <property type="entry name" value="GST_NTER"/>
    <property type="match status" value="1"/>
</dbReference>
<dbReference type="SUPFAM" id="SSF52833">
    <property type="entry name" value="Thioredoxin-like"/>
    <property type="match status" value="1"/>
</dbReference>
<dbReference type="Pfam" id="PF02798">
    <property type="entry name" value="GST_N"/>
    <property type="match status" value="1"/>
</dbReference>
<keyword evidence="3" id="KW-0808">Transferase</keyword>
<dbReference type="InterPro" id="IPR040079">
    <property type="entry name" value="Glutathione_S-Trfase"/>
</dbReference>
<dbReference type="GO" id="GO:0043295">
    <property type="term" value="F:glutathione binding"/>
    <property type="evidence" value="ECO:0007669"/>
    <property type="project" value="TreeGrafter"/>
</dbReference>